<keyword evidence="5" id="KW-0963">Cytoplasm</keyword>
<dbReference type="AlphaFoldDB" id="A0A4Q5LQY3"/>
<dbReference type="InterPro" id="IPR027417">
    <property type="entry name" value="P-loop_NTPase"/>
</dbReference>
<dbReference type="Proteomes" id="UP000293162">
    <property type="component" value="Unassembled WGS sequence"/>
</dbReference>
<keyword evidence="8" id="KW-1185">Reference proteome</keyword>
<evidence type="ECO:0000313" key="7">
    <source>
        <dbReference type="EMBL" id="RYU91769.1"/>
    </source>
</evidence>
<comment type="pathway">
    <text evidence="5">Cofactor biosynthesis; coenzyme A biosynthesis; CoA from (R)-pantothenate: step 5/5.</text>
</comment>
<dbReference type="GO" id="GO:0005737">
    <property type="term" value="C:cytoplasm"/>
    <property type="evidence" value="ECO:0007669"/>
    <property type="project" value="UniProtKB-SubCell"/>
</dbReference>
<evidence type="ECO:0000256" key="4">
    <source>
        <dbReference type="ARBA" id="ARBA00022993"/>
    </source>
</evidence>
<dbReference type="EC" id="2.7.1.24" evidence="5 6"/>
<dbReference type="SUPFAM" id="SSF52540">
    <property type="entry name" value="P-loop containing nucleoside triphosphate hydrolases"/>
    <property type="match status" value="1"/>
</dbReference>
<evidence type="ECO:0000256" key="1">
    <source>
        <dbReference type="ARBA" id="ARBA00009018"/>
    </source>
</evidence>
<dbReference type="EMBL" id="SEWF01000094">
    <property type="protein sequence ID" value="RYU91769.1"/>
    <property type="molecule type" value="Genomic_DNA"/>
</dbReference>
<dbReference type="CDD" id="cd02022">
    <property type="entry name" value="DPCK"/>
    <property type="match status" value="1"/>
</dbReference>
<dbReference type="NCBIfam" id="TIGR00152">
    <property type="entry name" value="dephospho-CoA kinase"/>
    <property type="match status" value="1"/>
</dbReference>
<evidence type="ECO:0000256" key="2">
    <source>
        <dbReference type="ARBA" id="ARBA00022741"/>
    </source>
</evidence>
<dbReference type="HAMAP" id="MF_00376">
    <property type="entry name" value="Dephospho_CoA_kinase"/>
    <property type="match status" value="1"/>
</dbReference>
<keyword evidence="5 7" id="KW-0418">Kinase</keyword>
<comment type="caution">
    <text evidence="7">The sequence shown here is derived from an EMBL/GenBank/DDBJ whole genome shotgun (WGS) entry which is preliminary data.</text>
</comment>
<keyword evidence="4 5" id="KW-0173">Coenzyme A biosynthesis</keyword>
<dbReference type="GO" id="GO:0005524">
    <property type="term" value="F:ATP binding"/>
    <property type="evidence" value="ECO:0007669"/>
    <property type="project" value="UniProtKB-UniRule"/>
</dbReference>
<protein>
    <recommendedName>
        <fullName evidence="5 6">Dephospho-CoA kinase</fullName>
        <ecNumber evidence="5 6">2.7.1.24</ecNumber>
    </recommendedName>
    <alternativeName>
        <fullName evidence="5">Dephosphocoenzyme A kinase</fullName>
    </alternativeName>
</protein>
<evidence type="ECO:0000256" key="3">
    <source>
        <dbReference type="ARBA" id="ARBA00022840"/>
    </source>
</evidence>
<dbReference type="RefSeq" id="WP_130024297.1">
    <property type="nucleotide sequence ID" value="NZ_SEWF01000094.1"/>
</dbReference>
<sequence length="197" mass="22722">MLKIGITGGIGSGKTIVCKMFEILGVPVYYADERAKWLTNHDLQLRKEIKELLGRQAYDEHGQYNRKWVAAQVFDNPELLKMLNSLIHPRVFADTDQWFLQHQHKPYTLREAALMNAAGDKNDFDSVIVVSAPVGLRIERIRKRDPQRNEEEIKAIIDRQKTEEQFASIANHTIMNDDEHLLIPQVLALHEKLTQQA</sequence>
<comment type="subcellular location">
    <subcellularLocation>
        <location evidence="5">Cytoplasm</location>
    </subcellularLocation>
</comment>
<dbReference type="PROSITE" id="PS51219">
    <property type="entry name" value="DPCK"/>
    <property type="match status" value="1"/>
</dbReference>
<keyword evidence="3 5" id="KW-0067">ATP-binding</keyword>
<dbReference type="PANTHER" id="PTHR10695">
    <property type="entry name" value="DEPHOSPHO-COA KINASE-RELATED"/>
    <property type="match status" value="1"/>
</dbReference>
<comment type="function">
    <text evidence="5">Catalyzes the phosphorylation of the 3'-hydroxyl group of dephosphocoenzyme A to form coenzyme A.</text>
</comment>
<dbReference type="OrthoDB" id="9812943at2"/>
<dbReference type="PANTHER" id="PTHR10695:SF46">
    <property type="entry name" value="BIFUNCTIONAL COENZYME A SYNTHASE-RELATED"/>
    <property type="match status" value="1"/>
</dbReference>
<dbReference type="GO" id="GO:0004140">
    <property type="term" value="F:dephospho-CoA kinase activity"/>
    <property type="evidence" value="ECO:0007669"/>
    <property type="project" value="UniProtKB-UniRule"/>
</dbReference>
<dbReference type="UniPathway" id="UPA00241">
    <property type="reaction ID" value="UER00356"/>
</dbReference>
<keyword evidence="2 5" id="KW-0547">Nucleotide-binding</keyword>
<proteinExistence type="inferred from homology"/>
<comment type="catalytic activity">
    <reaction evidence="5">
        <text>3'-dephospho-CoA + ATP = ADP + CoA + H(+)</text>
        <dbReference type="Rhea" id="RHEA:18245"/>
        <dbReference type="ChEBI" id="CHEBI:15378"/>
        <dbReference type="ChEBI" id="CHEBI:30616"/>
        <dbReference type="ChEBI" id="CHEBI:57287"/>
        <dbReference type="ChEBI" id="CHEBI:57328"/>
        <dbReference type="ChEBI" id="CHEBI:456216"/>
        <dbReference type="EC" id="2.7.1.24"/>
    </reaction>
</comment>
<keyword evidence="5 7" id="KW-0808">Transferase</keyword>
<dbReference type="Pfam" id="PF01121">
    <property type="entry name" value="CoaE"/>
    <property type="match status" value="1"/>
</dbReference>
<dbReference type="InterPro" id="IPR001977">
    <property type="entry name" value="Depp_CoAkinase"/>
</dbReference>
<feature type="binding site" evidence="5">
    <location>
        <begin position="11"/>
        <end position="16"/>
    </location>
    <ligand>
        <name>ATP</name>
        <dbReference type="ChEBI" id="CHEBI:30616"/>
    </ligand>
</feature>
<evidence type="ECO:0000256" key="6">
    <source>
        <dbReference type="NCBIfam" id="TIGR00152"/>
    </source>
</evidence>
<organism evidence="7 8">
    <name type="scientific">Emticicia agri</name>
    <dbReference type="NCBI Taxonomy" id="2492393"/>
    <lineage>
        <taxon>Bacteria</taxon>
        <taxon>Pseudomonadati</taxon>
        <taxon>Bacteroidota</taxon>
        <taxon>Cytophagia</taxon>
        <taxon>Cytophagales</taxon>
        <taxon>Leadbetterellaceae</taxon>
        <taxon>Emticicia</taxon>
    </lineage>
</organism>
<reference evidence="7 8" key="1">
    <citation type="submission" date="2019-02" db="EMBL/GenBank/DDBJ databases">
        <title>Bacterial novel species Emticicia sp. 17J42-9 isolated from soil.</title>
        <authorList>
            <person name="Jung H.-Y."/>
        </authorList>
    </citation>
    <scope>NUCLEOTIDE SEQUENCE [LARGE SCALE GENOMIC DNA]</scope>
    <source>
        <strain evidence="7 8">17J42-9</strain>
    </source>
</reference>
<gene>
    <name evidence="5 7" type="primary">coaE</name>
    <name evidence="7" type="ORF">EWM59_26850</name>
</gene>
<evidence type="ECO:0000313" key="8">
    <source>
        <dbReference type="Proteomes" id="UP000293162"/>
    </source>
</evidence>
<accession>A0A4Q5LQY3</accession>
<evidence type="ECO:0000256" key="5">
    <source>
        <dbReference type="HAMAP-Rule" id="MF_00376"/>
    </source>
</evidence>
<comment type="similarity">
    <text evidence="1 5">Belongs to the CoaE family.</text>
</comment>
<dbReference type="GO" id="GO:0015937">
    <property type="term" value="P:coenzyme A biosynthetic process"/>
    <property type="evidence" value="ECO:0007669"/>
    <property type="project" value="UniProtKB-UniRule"/>
</dbReference>
<dbReference type="Gene3D" id="3.40.50.300">
    <property type="entry name" value="P-loop containing nucleotide triphosphate hydrolases"/>
    <property type="match status" value="1"/>
</dbReference>
<name>A0A4Q5LQY3_9BACT</name>